<sequence length="309" mass="35404">MLALPAPKKVSQDHMIDLRAQETFDKKDNPDNHKHGTYQESQEMIVKSTEILDIESDQNCNLHESETKKRELAYNLTETPTEVIEFKDGIQETATNQLESNFMSQEELNISADLSNNVIKTELQPNAIVSQEKLNIPVKLDFFLPETESSVHKIVFQDKKIKNATVEHDFNELKTEPEPHEMVLQDKEMSNATVEISLNLPDPNEIVLQEKETLNEQVDLNILLLETDPEPHVMTSNLHISPSSSHKPTFISPNSSSFQPIPSVVSDEAELTQSRQENDSTIPVPIIRERMFNYRNIKSFWEDLSKQKK</sequence>
<organism evidence="2 3">
    <name type="scientific">Nosema bombycis (strain CQ1 / CVCC 102059)</name>
    <name type="common">Microsporidian parasite</name>
    <name type="synonym">Pebrine of silkworm</name>
    <dbReference type="NCBI Taxonomy" id="578461"/>
    <lineage>
        <taxon>Eukaryota</taxon>
        <taxon>Fungi</taxon>
        <taxon>Fungi incertae sedis</taxon>
        <taxon>Microsporidia</taxon>
        <taxon>Nosematidae</taxon>
        <taxon>Nosema</taxon>
    </lineage>
</organism>
<name>R0M0F0_NOSB1</name>
<evidence type="ECO:0000313" key="3">
    <source>
        <dbReference type="Proteomes" id="UP000016927"/>
    </source>
</evidence>
<dbReference type="VEuPathDB" id="MicrosporidiaDB:NBO_1133g0002"/>
<keyword evidence="3" id="KW-1185">Reference proteome</keyword>
<feature type="region of interest" description="Disordered" evidence="1">
    <location>
        <begin position="239"/>
        <end position="261"/>
    </location>
</feature>
<dbReference type="AlphaFoldDB" id="R0M0F0"/>
<dbReference type="HOGENOM" id="CLU_900442_0_0_1"/>
<dbReference type="EMBL" id="KB910040">
    <property type="protein sequence ID" value="EOB11489.1"/>
    <property type="molecule type" value="Genomic_DNA"/>
</dbReference>
<proteinExistence type="predicted"/>
<protein>
    <submittedName>
        <fullName evidence="2">Uncharacterized protein</fullName>
    </submittedName>
</protein>
<gene>
    <name evidence="2" type="ORF">NBO_1133g0002</name>
</gene>
<feature type="compositionally biased region" description="Basic and acidic residues" evidence="1">
    <location>
        <begin position="10"/>
        <end position="34"/>
    </location>
</feature>
<reference evidence="2 3" key="1">
    <citation type="journal article" date="2013" name="BMC Genomics">
        <title>Comparative genomics of parasitic silkworm microsporidia reveal an association between genome expansion and host adaptation.</title>
        <authorList>
            <person name="Pan G."/>
            <person name="Xu J."/>
            <person name="Li T."/>
            <person name="Xia Q."/>
            <person name="Liu S.L."/>
            <person name="Zhang G."/>
            <person name="Li S."/>
            <person name="Li C."/>
            <person name="Liu H."/>
            <person name="Yang L."/>
            <person name="Liu T."/>
            <person name="Zhang X."/>
            <person name="Wu Z."/>
            <person name="Fan W."/>
            <person name="Dang X."/>
            <person name="Xiang H."/>
            <person name="Tao M."/>
            <person name="Li Y."/>
            <person name="Hu J."/>
            <person name="Li Z."/>
            <person name="Lin L."/>
            <person name="Luo J."/>
            <person name="Geng L."/>
            <person name="Wang L."/>
            <person name="Long M."/>
            <person name="Wan Y."/>
            <person name="He N."/>
            <person name="Zhang Z."/>
            <person name="Lu C."/>
            <person name="Keeling P.J."/>
            <person name="Wang J."/>
            <person name="Xiang Z."/>
            <person name="Zhou Z."/>
        </authorList>
    </citation>
    <scope>NUCLEOTIDE SEQUENCE [LARGE SCALE GENOMIC DNA]</scope>
    <source>
        <strain evidence="3">CQ1 / CVCC 102059</strain>
    </source>
</reference>
<accession>R0M0F0</accession>
<feature type="compositionally biased region" description="Polar residues" evidence="1">
    <location>
        <begin position="239"/>
        <end position="260"/>
    </location>
</feature>
<evidence type="ECO:0000313" key="2">
    <source>
        <dbReference type="EMBL" id="EOB11489.1"/>
    </source>
</evidence>
<dbReference type="Proteomes" id="UP000016927">
    <property type="component" value="Unassembled WGS sequence"/>
</dbReference>
<feature type="region of interest" description="Disordered" evidence="1">
    <location>
        <begin position="1"/>
        <end position="42"/>
    </location>
</feature>
<evidence type="ECO:0000256" key="1">
    <source>
        <dbReference type="SAM" id="MobiDB-lite"/>
    </source>
</evidence>